<keyword evidence="1" id="KW-1133">Transmembrane helix</keyword>
<keyword evidence="1" id="KW-0812">Transmembrane</keyword>
<keyword evidence="2" id="KW-0732">Signal</keyword>
<evidence type="ECO:0000313" key="5">
    <source>
        <dbReference type="Proteomes" id="UP000823388"/>
    </source>
</evidence>
<dbReference type="PANTHER" id="PTHR47126">
    <property type="entry name" value="5'-ADENYLYLSULFATE REDUCTASE-LIKE 7"/>
    <property type="match status" value="1"/>
</dbReference>
<feature type="chain" id="PRO_5035812757" description="Thioredoxin domain-containing protein" evidence="2">
    <location>
        <begin position="21"/>
        <end position="304"/>
    </location>
</feature>
<dbReference type="Pfam" id="PF00085">
    <property type="entry name" value="Thioredoxin"/>
    <property type="match status" value="1"/>
</dbReference>
<dbReference type="InterPro" id="IPR036249">
    <property type="entry name" value="Thioredoxin-like_sf"/>
</dbReference>
<evidence type="ECO:0000256" key="2">
    <source>
        <dbReference type="SAM" id="SignalP"/>
    </source>
</evidence>
<accession>A0A8T0NDL3</accession>
<dbReference type="AlphaFoldDB" id="A0A8T0NDL3"/>
<dbReference type="InterPro" id="IPR013766">
    <property type="entry name" value="Thioredoxin_domain"/>
</dbReference>
<evidence type="ECO:0000259" key="3">
    <source>
        <dbReference type="PROSITE" id="PS51352"/>
    </source>
</evidence>
<name>A0A8T0NDL3_PANVG</name>
<comment type="caution">
    <text evidence="4">The sequence shown here is derived from an EMBL/GenBank/DDBJ whole genome shotgun (WGS) entry which is preliminary data.</text>
</comment>
<keyword evidence="1" id="KW-0472">Membrane</keyword>
<dbReference type="InterPro" id="IPR044794">
    <property type="entry name" value="APRL5/7"/>
</dbReference>
<dbReference type="OrthoDB" id="1899781at2759"/>
<evidence type="ECO:0000256" key="1">
    <source>
        <dbReference type="SAM" id="Phobius"/>
    </source>
</evidence>
<feature type="domain" description="Thioredoxin" evidence="3">
    <location>
        <begin position="54"/>
        <end position="167"/>
    </location>
</feature>
<keyword evidence="5" id="KW-1185">Reference proteome</keyword>
<dbReference type="PROSITE" id="PS51352">
    <property type="entry name" value="THIOREDOXIN_2"/>
    <property type="match status" value="1"/>
</dbReference>
<gene>
    <name evidence="4" type="ORF">PVAP13_9KG405595</name>
</gene>
<dbReference type="CDD" id="cd02999">
    <property type="entry name" value="PDI_a_ERp44_like"/>
    <property type="match status" value="1"/>
</dbReference>
<dbReference type="SUPFAM" id="SSF52833">
    <property type="entry name" value="Thioredoxin-like"/>
    <property type="match status" value="1"/>
</dbReference>
<protein>
    <recommendedName>
        <fullName evidence="3">Thioredoxin domain-containing protein</fullName>
    </recommendedName>
</protein>
<feature type="transmembrane region" description="Helical" evidence="1">
    <location>
        <begin position="204"/>
        <end position="225"/>
    </location>
</feature>
<organism evidence="4 5">
    <name type="scientific">Panicum virgatum</name>
    <name type="common">Blackwell switchgrass</name>
    <dbReference type="NCBI Taxonomy" id="38727"/>
    <lineage>
        <taxon>Eukaryota</taxon>
        <taxon>Viridiplantae</taxon>
        <taxon>Streptophyta</taxon>
        <taxon>Embryophyta</taxon>
        <taxon>Tracheophyta</taxon>
        <taxon>Spermatophyta</taxon>
        <taxon>Magnoliopsida</taxon>
        <taxon>Liliopsida</taxon>
        <taxon>Poales</taxon>
        <taxon>Poaceae</taxon>
        <taxon>PACMAD clade</taxon>
        <taxon>Panicoideae</taxon>
        <taxon>Panicodae</taxon>
        <taxon>Paniceae</taxon>
        <taxon>Panicinae</taxon>
        <taxon>Panicum</taxon>
        <taxon>Panicum sect. Hiantes</taxon>
    </lineage>
</organism>
<reference evidence="4" key="1">
    <citation type="submission" date="2020-05" db="EMBL/GenBank/DDBJ databases">
        <title>WGS assembly of Panicum virgatum.</title>
        <authorList>
            <person name="Lovell J.T."/>
            <person name="Jenkins J."/>
            <person name="Shu S."/>
            <person name="Juenger T.E."/>
            <person name="Schmutz J."/>
        </authorList>
    </citation>
    <scope>NUCLEOTIDE SEQUENCE</scope>
    <source>
        <strain evidence="4">AP13</strain>
    </source>
</reference>
<feature type="signal peptide" evidence="2">
    <location>
        <begin position="1"/>
        <end position="20"/>
    </location>
</feature>
<proteinExistence type="predicted"/>
<dbReference type="PANTHER" id="PTHR47126:SF3">
    <property type="entry name" value="5'-ADENYLYLSULFATE REDUCTASE-LIKE 5"/>
    <property type="match status" value="1"/>
</dbReference>
<evidence type="ECO:0000313" key="4">
    <source>
        <dbReference type="EMBL" id="KAG2545086.1"/>
    </source>
</evidence>
<dbReference type="EMBL" id="CM029053">
    <property type="protein sequence ID" value="KAG2545086.1"/>
    <property type="molecule type" value="Genomic_DNA"/>
</dbReference>
<dbReference type="Gene3D" id="3.40.30.10">
    <property type="entry name" value="Glutaredoxin"/>
    <property type="match status" value="1"/>
</dbReference>
<dbReference type="Proteomes" id="UP000823388">
    <property type="component" value="Chromosome 9K"/>
</dbReference>
<sequence length="304" mass="33162">MMRCAAAAAAVAVAASLVAAVAGAAAAAGSPGAGTCARRDAPPFLDAVGSRCPFVRIEPSPPLEVSGEAVDAELNLRRRGASYSILFYAAWCPFSNKFRPIFQALSTMYPQIHHFAVEESSATPSLFSRYGVRGFPAILLVNETTMVRYRGSKDLSSLVDFYKETTGLDPIAHLDIVQQERTGNLRSIMTWDRSLREMANDEPFLLLAVLFIILKVAAHFIPVVMSHLRAFLVVRVRNLNLGILRGSNQLLDRALNVLDVRRLWSKLRLINKATDLRKGASNARAWASSFTSVSLGEPSSSRQA</sequence>